<protein>
    <recommendedName>
        <fullName evidence="3">HEPN domain-containing protein</fullName>
    </recommendedName>
</protein>
<comment type="caution">
    <text evidence="1">The sequence shown here is derived from an EMBL/GenBank/DDBJ whole genome shotgun (WGS) entry which is preliminary data.</text>
</comment>
<dbReference type="EMBL" id="QTJU01000006">
    <property type="protein sequence ID" value="RFM26998.1"/>
    <property type="molecule type" value="Genomic_DNA"/>
</dbReference>
<evidence type="ECO:0000313" key="1">
    <source>
        <dbReference type="EMBL" id="RFM26998.1"/>
    </source>
</evidence>
<organism evidence="1 2">
    <name type="scientific">Deminuibacter soli</name>
    <dbReference type="NCBI Taxonomy" id="2291815"/>
    <lineage>
        <taxon>Bacteria</taxon>
        <taxon>Pseudomonadati</taxon>
        <taxon>Bacteroidota</taxon>
        <taxon>Chitinophagia</taxon>
        <taxon>Chitinophagales</taxon>
        <taxon>Chitinophagaceae</taxon>
        <taxon>Deminuibacter</taxon>
    </lineage>
</organism>
<evidence type="ECO:0008006" key="3">
    <source>
        <dbReference type="Google" id="ProtNLM"/>
    </source>
</evidence>
<gene>
    <name evidence="1" type="ORF">DXN05_16075</name>
</gene>
<proteinExistence type="predicted"/>
<dbReference type="Proteomes" id="UP000261284">
    <property type="component" value="Unassembled WGS sequence"/>
</dbReference>
<sequence>MIAKNDLRTLVKNRLKDTKVLLENRRYSTAKYMAGYSIEIALKLKICYIFKFKHGYPENDIEFAAYKTSPISSALFKTTVNKIQQLKNHDLSRLLKYSGEEYTITTSFVREWNDVLSWDPINRYSTRIVRKREAVRFITNCNTILANLNY</sequence>
<accession>A0A3E1NGS9</accession>
<dbReference type="AlphaFoldDB" id="A0A3E1NGS9"/>
<keyword evidence="2" id="KW-1185">Reference proteome</keyword>
<reference evidence="1 2" key="1">
    <citation type="submission" date="2018-08" db="EMBL/GenBank/DDBJ databases">
        <title>Chitinophagaceae sp. K23C18032701, a novel bacterium isolated from forest soil.</title>
        <authorList>
            <person name="Wang C."/>
        </authorList>
    </citation>
    <scope>NUCLEOTIDE SEQUENCE [LARGE SCALE GENOMIC DNA]</scope>
    <source>
        <strain evidence="1 2">K23C18032701</strain>
    </source>
</reference>
<name>A0A3E1NGS9_9BACT</name>
<evidence type="ECO:0000313" key="2">
    <source>
        <dbReference type="Proteomes" id="UP000261284"/>
    </source>
</evidence>
<dbReference type="OrthoDB" id="5183931at2"/>
<dbReference type="RefSeq" id="WP_116848306.1">
    <property type="nucleotide sequence ID" value="NZ_QTJU01000006.1"/>
</dbReference>